<dbReference type="PANTHER" id="PTHR30537:SF5">
    <property type="entry name" value="HTH-TYPE TRANSCRIPTIONAL ACTIVATOR TTDR-RELATED"/>
    <property type="match status" value="1"/>
</dbReference>
<dbReference type="InterPro" id="IPR036388">
    <property type="entry name" value="WH-like_DNA-bd_sf"/>
</dbReference>
<protein>
    <submittedName>
        <fullName evidence="6">Transcriptional regulator, LysR family</fullName>
    </submittedName>
</protein>
<evidence type="ECO:0000259" key="5">
    <source>
        <dbReference type="PROSITE" id="PS50931"/>
    </source>
</evidence>
<dbReference type="AlphaFoldDB" id="D4ZHI6"/>
<dbReference type="InterPro" id="IPR000847">
    <property type="entry name" value="LysR_HTH_N"/>
</dbReference>
<dbReference type="GO" id="GO:0006351">
    <property type="term" value="P:DNA-templated transcription"/>
    <property type="evidence" value="ECO:0007669"/>
    <property type="project" value="TreeGrafter"/>
</dbReference>
<name>D4ZHI6_SHEVD</name>
<reference evidence="7" key="1">
    <citation type="journal article" date="2010" name="Mol. Biosyst.">
        <title>Complete genome sequence and comparative analysis of Shewanella violacea, a psychrophilic and piezophilic bacterium from deep sea floor sediments.</title>
        <authorList>
            <person name="Aono E."/>
            <person name="Baba T."/>
            <person name="Ara T."/>
            <person name="Nishi T."/>
            <person name="Nakamichi T."/>
            <person name="Inamoto E."/>
            <person name="Toyonaga H."/>
            <person name="Hasegawa M."/>
            <person name="Takai Y."/>
            <person name="Okumura Y."/>
            <person name="Baba M."/>
            <person name="Tomita M."/>
            <person name="Kato C."/>
            <person name="Oshima T."/>
            <person name="Nakasone K."/>
            <person name="Mori H."/>
        </authorList>
    </citation>
    <scope>NUCLEOTIDE SEQUENCE [LARGE SCALE GENOMIC DNA]</scope>
    <source>
        <strain evidence="7">JCM 10179 / CIP 106290 / LMG 19151 / DSS12</strain>
    </source>
</reference>
<dbReference type="InterPro" id="IPR058163">
    <property type="entry name" value="LysR-type_TF_proteobact-type"/>
</dbReference>
<dbReference type="Pfam" id="PF00126">
    <property type="entry name" value="HTH_1"/>
    <property type="match status" value="1"/>
</dbReference>
<sequence>MPSFDDINLFVQTVRHQGISSAAKANGLQRSKVSRRLQELEKQLGYQLLIRTTRNIELTERGRWLFEQVDAPLNKLNEAINLMQTERMEPQGKMRLAIPPALGMTEIFSNVIEDYVNQYPDVRLEVEHQKQAIDLRRTDTDLQILPSYIGTLHDDYVQQHLLYLRFCMVASKSYLSQFGTPKQVCDLGSHQLLASRYNRSLLPTDFEYHLYSDDLLLLIRLAKLGKGVALLPRLLVEKDLQDASLIEILDQKSFTQLKLTLIYPSQPYLPEKTRAMVKLLRESLKQDT</sequence>
<evidence type="ECO:0000256" key="4">
    <source>
        <dbReference type="ARBA" id="ARBA00023163"/>
    </source>
</evidence>
<dbReference type="PANTHER" id="PTHR30537">
    <property type="entry name" value="HTH-TYPE TRANSCRIPTIONAL REGULATOR"/>
    <property type="match status" value="1"/>
</dbReference>
<keyword evidence="7" id="KW-1185">Reference proteome</keyword>
<feature type="domain" description="HTH lysR-type" evidence="5">
    <location>
        <begin position="2"/>
        <end position="59"/>
    </location>
</feature>
<dbReference type="KEGG" id="svo:SVI_1164"/>
<dbReference type="RefSeq" id="WP_013050446.1">
    <property type="nucleotide sequence ID" value="NC_014012.1"/>
</dbReference>
<dbReference type="STRING" id="637905.SVI_1164"/>
<dbReference type="InterPro" id="IPR005119">
    <property type="entry name" value="LysR_subst-bd"/>
</dbReference>
<dbReference type="FunFam" id="1.10.10.10:FF:000001">
    <property type="entry name" value="LysR family transcriptional regulator"/>
    <property type="match status" value="1"/>
</dbReference>
<evidence type="ECO:0000256" key="1">
    <source>
        <dbReference type="ARBA" id="ARBA00009437"/>
    </source>
</evidence>
<evidence type="ECO:0000256" key="3">
    <source>
        <dbReference type="ARBA" id="ARBA00023125"/>
    </source>
</evidence>
<dbReference type="SUPFAM" id="SSF46785">
    <property type="entry name" value="Winged helix' DNA-binding domain"/>
    <property type="match status" value="1"/>
</dbReference>
<dbReference type="EMBL" id="AP011177">
    <property type="protein sequence ID" value="BAJ01135.1"/>
    <property type="molecule type" value="Genomic_DNA"/>
</dbReference>
<dbReference type="InterPro" id="IPR036390">
    <property type="entry name" value="WH_DNA-bd_sf"/>
</dbReference>
<dbReference type="Pfam" id="PF03466">
    <property type="entry name" value="LysR_substrate"/>
    <property type="match status" value="1"/>
</dbReference>
<dbReference type="Gene3D" id="3.40.190.290">
    <property type="match status" value="1"/>
</dbReference>
<dbReference type="Proteomes" id="UP000002350">
    <property type="component" value="Chromosome"/>
</dbReference>
<proteinExistence type="inferred from homology"/>
<evidence type="ECO:0000313" key="7">
    <source>
        <dbReference type="Proteomes" id="UP000002350"/>
    </source>
</evidence>
<evidence type="ECO:0000313" key="6">
    <source>
        <dbReference type="EMBL" id="BAJ01135.1"/>
    </source>
</evidence>
<keyword evidence="3" id="KW-0238">DNA-binding</keyword>
<dbReference type="GO" id="GO:0003700">
    <property type="term" value="F:DNA-binding transcription factor activity"/>
    <property type="evidence" value="ECO:0007669"/>
    <property type="project" value="InterPro"/>
</dbReference>
<dbReference type="HOGENOM" id="CLU_039613_16_2_6"/>
<accession>D4ZHI6</accession>
<dbReference type="SUPFAM" id="SSF53850">
    <property type="entry name" value="Periplasmic binding protein-like II"/>
    <property type="match status" value="1"/>
</dbReference>
<dbReference type="PROSITE" id="PS50931">
    <property type="entry name" value="HTH_LYSR"/>
    <property type="match status" value="1"/>
</dbReference>
<keyword evidence="2" id="KW-0805">Transcription regulation</keyword>
<keyword evidence="4" id="KW-0804">Transcription</keyword>
<dbReference type="OrthoDB" id="5821487at2"/>
<dbReference type="eggNOG" id="COG0583">
    <property type="taxonomic scope" value="Bacteria"/>
</dbReference>
<comment type="similarity">
    <text evidence="1">Belongs to the LysR transcriptional regulatory family.</text>
</comment>
<dbReference type="GO" id="GO:0043565">
    <property type="term" value="F:sequence-specific DNA binding"/>
    <property type="evidence" value="ECO:0007669"/>
    <property type="project" value="TreeGrafter"/>
</dbReference>
<evidence type="ECO:0000256" key="2">
    <source>
        <dbReference type="ARBA" id="ARBA00023015"/>
    </source>
</evidence>
<organism evidence="6 7">
    <name type="scientific">Shewanella violacea (strain JCM 10179 / CIP 106290 / LMG 19151 / DSS12)</name>
    <dbReference type="NCBI Taxonomy" id="637905"/>
    <lineage>
        <taxon>Bacteria</taxon>
        <taxon>Pseudomonadati</taxon>
        <taxon>Pseudomonadota</taxon>
        <taxon>Gammaproteobacteria</taxon>
        <taxon>Alteromonadales</taxon>
        <taxon>Shewanellaceae</taxon>
        <taxon>Shewanella</taxon>
    </lineage>
</organism>
<gene>
    <name evidence="6" type="ordered locus">SVI_1164</name>
</gene>
<dbReference type="Gene3D" id="1.10.10.10">
    <property type="entry name" value="Winged helix-like DNA-binding domain superfamily/Winged helix DNA-binding domain"/>
    <property type="match status" value="1"/>
</dbReference>